<dbReference type="Proteomes" id="UP000256709">
    <property type="component" value="Unassembled WGS sequence"/>
</dbReference>
<proteinExistence type="predicted"/>
<dbReference type="EMBL" id="NBXA01000021">
    <property type="protein sequence ID" value="RFA12641.1"/>
    <property type="molecule type" value="Genomic_DNA"/>
</dbReference>
<name>A0A3E0VSF1_9MICO</name>
<organism evidence="1 2">
    <name type="scientific">Subtercola boreus</name>
    <dbReference type="NCBI Taxonomy" id="120213"/>
    <lineage>
        <taxon>Bacteria</taxon>
        <taxon>Bacillati</taxon>
        <taxon>Actinomycetota</taxon>
        <taxon>Actinomycetes</taxon>
        <taxon>Micrococcales</taxon>
        <taxon>Microbacteriaceae</taxon>
        <taxon>Subtercola</taxon>
    </lineage>
</organism>
<dbReference type="OrthoDB" id="5084082at2"/>
<reference evidence="1 2" key="1">
    <citation type="submission" date="2017-04" db="EMBL/GenBank/DDBJ databases">
        <title>Comparative genome analysis of Subtercola boreus.</title>
        <authorList>
            <person name="Cho Y.-J."/>
            <person name="Cho A."/>
            <person name="Kim O.-S."/>
            <person name="Lee J.-I."/>
        </authorList>
    </citation>
    <scope>NUCLEOTIDE SEQUENCE [LARGE SCALE GENOMIC DNA]</scope>
    <source>
        <strain evidence="1 2">P27444</strain>
    </source>
</reference>
<evidence type="ECO:0000313" key="1">
    <source>
        <dbReference type="EMBL" id="RFA12641.1"/>
    </source>
</evidence>
<comment type="caution">
    <text evidence="1">The sequence shown here is derived from an EMBL/GenBank/DDBJ whole genome shotgun (WGS) entry which is preliminary data.</text>
</comment>
<evidence type="ECO:0000313" key="2">
    <source>
        <dbReference type="Proteomes" id="UP000256709"/>
    </source>
</evidence>
<sequence>MITATLAGRNLELTLDNIDQPFIIKPLPGRMGKQVTDHYLRITARAIPADGMEDLLRICVDGGRWHEDKTLVPLPEAHRTNYLRCEDELSTAEAQDVLLPALLWQTVLGMDGVTTYVDGGGGMAGGVAALRLLVTTLGISPHAVSPRMEELIEAAAGGTETTA</sequence>
<dbReference type="RefSeq" id="WP_116283088.1">
    <property type="nucleotide sequence ID" value="NZ_NBXA01000021.1"/>
</dbReference>
<dbReference type="AlphaFoldDB" id="A0A3E0VSF1"/>
<protein>
    <submittedName>
        <fullName evidence="1">Uncharacterized protein</fullName>
    </submittedName>
</protein>
<gene>
    <name evidence="1" type="ORF">B7R21_09855</name>
</gene>
<accession>A0A3E0VSF1</accession>